<feature type="transmembrane region" description="Helical" evidence="1">
    <location>
        <begin position="175"/>
        <end position="201"/>
    </location>
</feature>
<evidence type="ECO:0000313" key="2">
    <source>
        <dbReference type="EMBL" id="QBF84288.1"/>
    </source>
</evidence>
<accession>A0A411PLC7</accession>
<organism evidence="2 3">
    <name type="scientific">Shewanella maritima</name>
    <dbReference type="NCBI Taxonomy" id="2520507"/>
    <lineage>
        <taxon>Bacteria</taxon>
        <taxon>Pseudomonadati</taxon>
        <taxon>Pseudomonadota</taxon>
        <taxon>Gammaproteobacteria</taxon>
        <taxon>Alteromonadales</taxon>
        <taxon>Shewanellaceae</taxon>
        <taxon>Shewanella</taxon>
    </lineage>
</organism>
<gene>
    <name evidence="2" type="ORF">EXU30_17620</name>
</gene>
<protein>
    <recommendedName>
        <fullName evidence="4">Glycosyltransferase RgtA/B/C/D-like domain-containing protein</fullName>
    </recommendedName>
</protein>
<name>A0A411PLC7_9GAMM</name>
<dbReference type="AlphaFoldDB" id="A0A411PLC7"/>
<dbReference type="KEGG" id="smai:EXU30_17620"/>
<dbReference type="RefSeq" id="WP_130602249.1">
    <property type="nucleotide sequence ID" value="NZ_CP036200.1"/>
</dbReference>
<evidence type="ECO:0000313" key="3">
    <source>
        <dbReference type="Proteomes" id="UP000291106"/>
    </source>
</evidence>
<evidence type="ECO:0000256" key="1">
    <source>
        <dbReference type="SAM" id="Phobius"/>
    </source>
</evidence>
<sequence>MLSKQQFVGLASQAQAKHIHFAFFAFCLIMLLALYLLPGYWYSPDSFSYYELSKTFFGDVGFYEPNTIRSYFNLEQSAAFPLLYPLLLASLNFLFFDSYLSAPYYNVILTCISYFLLIKVSSQYTENKFLSAAFALGVTLFPGYVDEVLSGRSIPLSMVLFLSFIVLFQSRKFSFAALLLGLCCLVRFDMLALGLFVSLYFSYQSRSALPTLCFVLGLTPWMAYSLTYFDSIWVSDNSWVVKSSVHAYVTDFPASATYTVFNDTMTWLQKVTLNYLKGNLYFLRAFLGNFVLLYLLVLFIKHKQYSRLSTKEGIFYFLLINASLAPFFLSGYFDSRYFYLPILMLGLLFLHKGIDQKVTKSTVALMVVLVMVLPLSKITKGLGNYAENTTKLELRLSDIAHVSAMHQGELDVTYFIKERDDGLTVAPMYGALTGNKVALIPGNLETVNRQQLDSYLGKNKHVSLEDLNH</sequence>
<keyword evidence="1" id="KW-0812">Transmembrane</keyword>
<feature type="transmembrane region" description="Helical" evidence="1">
    <location>
        <begin position="337"/>
        <end position="354"/>
    </location>
</feature>
<keyword evidence="1" id="KW-0472">Membrane</keyword>
<evidence type="ECO:0008006" key="4">
    <source>
        <dbReference type="Google" id="ProtNLM"/>
    </source>
</evidence>
<feature type="transmembrane region" description="Helical" evidence="1">
    <location>
        <begin position="93"/>
        <end position="117"/>
    </location>
</feature>
<dbReference type="Proteomes" id="UP000291106">
    <property type="component" value="Chromosome"/>
</dbReference>
<proteinExistence type="predicted"/>
<feature type="transmembrane region" description="Helical" evidence="1">
    <location>
        <begin position="281"/>
        <end position="301"/>
    </location>
</feature>
<feature type="transmembrane region" description="Helical" evidence="1">
    <location>
        <begin position="151"/>
        <end position="168"/>
    </location>
</feature>
<feature type="transmembrane region" description="Helical" evidence="1">
    <location>
        <begin position="313"/>
        <end position="331"/>
    </location>
</feature>
<reference evidence="2 3" key="1">
    <citation type="submission" date="2019-02" db="EMBL/GenBank/DDBJ databases">
        <title>Shewanella sp. D4-2 isolated from Dokdo Island.</title>
        <authorList>
            <person name="Baek K."/>
        </authorList>
    </citation>
    <scope>NUCLEOTIDE SEQUENCE [LARGE SCALE GENOMIC DNA]</scope>
    <source>
        <strain evidence="2 3">D4-2</strain>
    </source>
</reference>
<feature type="transmembrane region" description="Helical" evidence="1">
    <location>
        <begin position="21"/>
        <end position="42"/>
    </location>
</feature>
<dbReference type="EMBL" id="CP036200">
    <property type="protein sequence ID" value="QBF84288.1"/>
    <property type="molecule type" value="Genomic_DNA"/>
</dbReference>
<keyword evidence="1" id="KW-1133">Transmembrane helix</keyword>
<feature type="transmembrane region" description="Helical" evidence="1">
    <location>
        <begin position="207"/>
        <end position="227"/>
    </location>
</feature>
<keyword evidence="3" id="KW-1185">Reference proteome</keyword>
<feature type="transmembrane region" description="Helical" evidence="1">
    <location>
        <begin position="239"/>
        <end position="261"/>
    </location>
</feature>